<proteinExistence type="predicted"/>
<dbReference type="Gene3D" id="3.40.33.10">
    <property type="entry name" value="CAP"/>
    <property type="match status" value="1"/>
</dbReference>
<gene>
    <name evidence="3" type="ORF">K402DRAFT_407690</name>
</gene>
<dbReference type="SUPFAM" id="SSF55797">
    <property type="entry name" value="PR-1-like"/>
    <property type="match status" value="1"/>
</dbReference>
<dbReference type="InterPro" id="IPR001283">
    <property type="entry name" value="CRISP-related"/>
</dbReference>
<dbReference type="SMART" id="SM00198">
    <property type="entry name" value="SCP"/>
    <property type="match status" value="1"/>
</dbReference>
<accession>A0A6G1GNK8</accession>
<evidence type="ECO:0000313" key="4">
    <source>
        <dbReference type="Proteomes" id="UP000800041"/>
    </source>
</evidence>
<dbReference type="PRINTS" id="PR00837">
    <property type="entry name" value="V5TPXLIKE"/>
</dbReference>
<keyword evidence="4" id="KW-1185">Reference proteome</keyword>
<feature type="domain" description="SCP" evidence="2">
    <location>
        <begin position="109"/>
        <end position="212"/>
    </location>
</feature>
<reference evidence="3" key="1">
    <citation type="journal article" date="2020" name="Stud. Mycol.">
        <title>101 Dothideomycetes genomes: a test case for predicting lifestyles and emergence of pathogens.</title>
        <authorList>
            <person name="Haridas S."/>
            <person name="Albert R."/>
            <person name="Binder M."/>
            <person name="Bloem J."/>
            <person name="Labutti K."/>
            <person name="Salamov A."/>
            <person name="Andreopoulos B."/>
            <person name="Baker S."/>
            <person name="Barry K."/>
            <person name="Bills G."/>
            <person name="Bluhm B."/>
            <person name="Cannon C."/>
            <person name="Castanera R."/>
            <person name="Culley D."/>
            <person name="Daum C."/>
            <person name="Ezra D."/>
            <person name="Gonzalez J."/>
            <person name="Henrissat B."/>
            <person name="Kuo A."/>
            <person name="Liang C."/>
            <person name="Lipzen A."/>
            <person name="Lutzoni F."/>
            <person name="Magnuson J."/>
            <person name="Mondo S."/>
            <person name="Nolan M."/>
            <person name="Ohm R."/>
            <person name="Pangilinan J."/>
            <person name="Park H.-J."/>
            <person name="Ramirez L."/>
            <person name="Alfaro M."/>
            <person name="Sun H."/>
            <person name="Tritt A."/>
            <person name="Yoshinaga Y."/>
            <person name="Zwiers L.-H."/>
            <person name="Turgeon B."/>
            <person name="Goodwin S."/>
            <person name="Spatafora J."/>
            <person name="Crous P."/>
            <person name="Grigoriev I."/>
        </authorList>
    </citation>
    <scope>NUCLEOTIDE SEQUENCE</scope>
    <source>
        <strain evidence="3">CBS 113979</strain>
    </source>
</reference>
<keyword evidence="1" id="KW-0732">Signal</keyword>
<name>A0A6G1GNK8_9PEZI</name>
<feature type="chain" id="PRO_5026067757" evidence="1">
    <location>
        <begin position="31"/>
        <end position="330"/>
    </location>
</feature>
<evidence type="ECO:0000256" key="1">
    <source>
        <dbReference type="SAM" id="SignalP"/>
    </source>
</evidence>
<dbReference type="Pfam" id="PF00188">
    <property type="entry name" value="CAP"/>
    <property type="match status" value="1"/>
</dbReference>
<organism evidence="3 4">
    <name type="scientific">Aulographum hederae CBS 113979</name>
    <dbReference type="NCBI Taxonomy" id="1176131"/>
    <lineage>
        <taxon>Eukaryota</taxon>
        <taxon>Fungi</taxon>
        <taxon>Dikarya</taxon>
        <taxon>Ascomycota</taxon>
        <taxon>Pezizomycotina</taxon>
        <taxon>Dothideomycetes</taxon>
        <taxon>Pleosporomycetidae</taxon>
        <taxon>Aulographales</taxon>
        <taxon>Aulographaceae</taxon>
    </lineage>
</organism>
<dbReference type="PANTHER" id="PTHR10334">
    <property type="entry name" value="CYSTEINE-RICH SECRETORY PROTEIN-RELATED"/>
    <property type="match status" value="1"/>
</dbReference>
<dbReference type="OrthoDB" id="337038at2759"/>
<dbReference type="EMBL" id="ML977185">
    <property type="protein sequence ID" value="KAF1982339.1"/>
    <property type="molecule type" value="Genomic_DNA"/>
</dbReference>
<evidence type="ECO:0000313" key="3">
    <source>
        <dbReference type="EMBL" id="KAF1982339.1"/>
    </source>
</evidence>
<dbReference type="InterPro" id="IPR035940">
    <property type="entry name" value="CAP_sf"/>
</dbReference>
<dbReference type="AlphaFoldDB" id="A0A6G1GNK8"/>
<evidence type="ECO:0000259" key="2">
    <source>
        <dbReference type="SMART" id="SM00198"/>
    </source>
</evidence>
<sequence>MTTPFPPSVARLAICALLSVLFAFSSLSSAQSTIIVGVTITAGLTLTEPQQSTPPASTVTVTQDDRTETLTQVISISTIVVSLEGTTTVTQGVASPTPSSDSSWTNDDEFKRDVLNSTNFFRREHNAAALDWNDTLAERAADGKGENLAEGFLTVEDAIDDWAKERKHFSFKHPDWNWKSGEFSQLVWKSTRTVGCARKFCGDWWDWGNSNDDDDDYEPYSKRFQRRNGVEPEGLANRRRTFGPFDDGSSASGWFMACEYWPPGNVDGEFPENVQGQITDDGGDSTSGVIGEDGSGADGQIGAASLEKTSSVLLAIGAFVATSLVTVSWV</sequence>
<feature type="signal peptide" evidence="1">
    <location>
        <begin position="1"/>
        <end position="30"/>
    </location>
</feature>
<dbReference type="InterPro" id="IPR014044">
    <property type="entry name" value="CAP_dom"/>
</dbReference>
<protein>
    <submittedName>
        <fullName evidence="3">PR-1-like protein</fullName>
    </submittedName>
</protein>
<dbReference type="Proteomes" id="UP000800041">
    <property type="component" value="Unassembled WGS sequence"/>
</dbReference>